<organism evidence="1 2">
    <name type="scientific">Clostridium scatologenes</name>
    <dbReference type="NCBI Taxonomy" id="1548"/>
    <lineage>
        <taxon>Bacteria</taxon>
        <taxon>Bacillati</taxon>
        <taxon>Bacillota</taxon>
        <taxon>Clostridia</taxon>
        <taxon>Eubacteriales</taxon>
        <taxon>Clostridiaceae</taxon>
        <taxon>Clostridium</taxon>
    </lineage>
</organism>
<dbReference type="AlphaFoldDB" id="A0A0E3M529"/>
<dbReference type="STRING" id="1548.CSCA_0557"/>
<gene>
    <name evidence="1" type="ORF">CSCA_0557</name>
</gene>
<dbReference type="Gene3D" id="2.160.20.110">
    <property type="match status" value="1"/>
</dbReference>
<dbReference type="KEGG" id="csq:CSCA_0557"/>
<dbReference type="HOGENOM" id="CLU_292171_0_0_9"/>
<name>A0A0E3M529_CLOSL</name>
<dbReference type="RefSeq" id="WP_029161346.1">
    <property type="nucleotide sequence ID" value="NZ_CP009933.1"/>
</dbReference>
<sequence>MKKFFKALSIEMILVFIITIFTPYLARADGELSPSLKTDSLGNYIVATVDDLNTLRNDIDKGIDYSGKNVELTKDIDISEAKSLNPFTTDNAFGGNFNGNFHTISGYSDAKSGLFSVVSKDGVISNVRIDAKVEIYNGENESYGLIANKAGGTIICCSSTGSITNVSNVIYEGGIVAENCTGSGNDLVKGCIRDCYSNIIIYNKSEDVDNAGLCGGICAESGKQLNNCYFYGKFEGIGVKDNIENAFWQPIVWNDTNLEASAKACIYDKDLFGDFSANFCGNAKGYTTEDMKNKNTYTKLGFDFDKIWKIDSSNQGYPYLNPENTKKSVTKVNVDVKITAEDKTYDTNVSVGENLKTKIKDIKLVPQDSKYADLISKYNVTAAYDGNVAFSAPTIGNVPVNIDSSKVKITYDPNNDYEFVIGKLLPSNAKLLDNGTAVPTEDKQKEQIENAKKAEDILYKKLGVGQGAVPKFTWSGNKTSKDGKDGGEEGTVELNDYVWEIFSSARSGYTVRDGFYDDWFKSVQTGLQKMKAEGITPQDVKMTEWDKLVLAITAIGYDPRDIEAYNLIDIISNQNYLSSSYQNFSTQYALLALDSYNYKIPDNGNHIDKQALIHKWAENVLRDKDDDDPIAVGNNVGDMWLMAFQPIAAYYGVKGYDDVKQAMDYAFNRCSNSQTYKGSFYGGYNDDYNNPWTNAQVYMTIGMAKGKVFDSKYIKNGNTMIDAALEKFDIKNGTTQYDSTIYEPAQICRGIDSLVRSYEGRNSIFDCTDVKDSTVLVNNAIEALPDSITSANKKEVEDAKKLYDALTNAKKASIKDSTKAKLDAAKKALDNPTPDVTAATVAAGITSVTSPLKNVTNLILPIVPSGYKIVIKSSDKPEVIGLDGKITPPDKATTVALVFTVINISDNTTADTASINVTVAAKDDTGIDKTIEISNLTQEKQFNLGNDAQITIQAANKSSEAKNVALIVGIYDNNGALVSYGASQQNINASSSVKLRVILKLPDEGNYTVKGFIWNGLEEMIPISYPIEIPVLNK</sequence>
<evidence type="ECO:0000313" key="2">
    <source>
        <dbReference type="Proteomes" id="UP000033115"/>
    </source>
</evidence>
<evidence type="ECO:0000313" key="1">
    <source>
        <dbReference type="EMBL" id="AKA67682.1"/>
    </source>
</evidence>
<accession>A0A0E3M529</accession>
<keyword evidence="2" id="KW-1185">Reference proteome</keyword>
<dbReference type="Proteomes" id="UP000033115">
    <property type="component" value="Chromosome"/>
</dbReference>
<protein>
    <submittedName>
        <fullName evidence="1">Surface/cell-adhesion protein</fullName>
    </submittedName>
</protein>
<proteinExistence type="predicted"/>
<reference evidence="1 2" key="1">
    <citation type="journal article" date="2015" name="J. Biotechnol.">
        <title>Complete genome sequence of a malodorant-producing acetogen, Clostridium scatologenes ATCC 25775(T).</title>
        <authorList>
            <person name="Zhu Z."/>
            <person name="Guo T."/>
            <person name="Zheng H."/>
            <person name="Song T."/>
            <person name="Ouyang P."/>
            <person name="Xie J."/>
        </authorList>
    </citation>
    <scope>NUCLEOTIDE SEQUENCE [LARGE SCALE GENOMIC DNA]</scope>
    <source>
        <strain evidence="1 2">ATCC 25775</strain>
    </source>
</reference>
<dbReference type="EMBL" id="CP009933">
    <property type="protein sequence ID" value="AKA67682.1"/>
    <property type="molecule type" value="Genomic_DNA"/>
</dbReference>